<sequence length="113" mass="12789">MNLLELKPEIQNPHNLNQQIGAPQQQINFTQLPIQNQIKQSVLNMNTFQLPKGNIQQKLTNHSLIQKQIQSPNSSFKTEPKMNNKSVKQFKTTFETSSDLDNAEASVSSALDK</sequence>
<reference evidence="1 2" key="1">
    <citation type="submission" date="2024-07" db="EMBL/GenBank/DDBJ databases">
        <authorList>
            <person name="Akdeniz Z."/>
        </authorList>
    </citation>
    <scope>NUCLEOTIDE SEQUENCE [LARGE SCALE GENOMIC DNA]</scope>
</reference>
<dbReference type="Proteomes" id="UP001642409">
    <property type="component" value="Unassembled WGS sequence"/>
</dbReference>
<name>A0ABP1J515_9EUKA</name>
<evidence type="ECO:0000313" key="2">
    <source>
        <dbReference type="Proteomes" id="UP001642409"/>
    </source>
</evidence>
<evidence type="ECO:0000313" key="1">
    <source>
        <dbReference type="EMBL" id="CAL6030181.1"/>
    </source>
</evidence>
<keyword evidence="2" id="KW-1185">Reference proteome</keyword>
<organism evidence="1 2">
    <name type="scientific">Hexamita inflata</name>
    <dbReference type="NCBI Taxonomy" id="28002"/>
    <lineage>
        <taxon>Eukaryota</taxon>
        <taxon>Metamonada</taxon>
        <taxon>Diplomonadida</taxon>
        <taxon>Hexamitidae</taxon>
        <taxon>Hexamitinae</taxon>
        <taxon>Hexamita</taxon>
    </lineage>
</organism>
<protein>
    <submittedName>
        <fullName evidence="1">Hypothetical_protein</fullName>
    </submittedName>
</protein>
<proteinExistence type="predicted"/>
<dbReference type="EMBL" id="CAXDID020000114">
    <property type="protein sequence ID" value="CAL6030181.1"/>
    <property type="molecule type" value="Genomic_DNA"/>
</dbReference>
<gene>
    <name evidence="1" type="ORF">HINF_LOCUS33058</name>
</gene>
<accession>A0ABP1J515</accession>
<comment type="caution">
    <text evidence="1">The sequence shown here is derived from an EMBL/GenBank/DDBJ whole genome shotgun (WGS) entry which is preliminary data.</text>
</comment>